<feature type="region of interest" description="Disordered" evidence="1">
    <location>
        <begin position="166"/>
        <end position="185"/>
    </location>
</feature>
<comment type="caution">
    <text evidence="2">The sequence shown here is derived from an EMBL/GenBank/DDBJ whole genome shotgun (WGS) entry which is preliminary data.</text>
</comment>
<sequence length="220" mass="23597">MILIVFLYSFLYYNCLSDKTCSDDDKSCSSQALISSYLSFQQEAIYVYSTNQKYQGNLAAYGATEEESLQNICRGEKLLSGLVNQFCPNVQAFVSTANAPLFDYASEYGVPTTVPIYGPTGILLSDNWTTFFGSATILKSTLSAAGLGSELFWTFADSTGGQGTDCLNGTTTDSESPGSIGTPNSTSLDWINPTISNSASCDQSLRVLCICYIAGESVAQ</sequence>
<evidence type="ECO:0000256" key="1">
    <source>
        <dbReference type="SAM" id="MobiDB-lite"/>
    </source>
</evidence>
<evidence type="ECO:0000313" key="2">
    <source>
        <dbReference type="EMBL" id="PJZ48465.1"/>
    </source>
</evidence>
<evidence type="ECO:0008006" key="4">
    <source>
        <dbReference type="Google" id="ProtNLM"/>
    </source>
</evidence>
<protein>
    <recommendedName>
        <fullName evidence="4">DUF1554 domain-containing protein</fullName>
    </recommendedName>
</protein>
<keyword evidence="3" id="KW-1185">Reference proteome</keyword>
<name>A0A2M9YA76_9LEPT</name>
<organism evidence="2 3">
    <name type="scientific">Leptospira saintgironsiae</name>
    <dbReference type="NCBI Taxonomy" id="2023183"/>
    <lineage>
        <taxon>Bacteria</taxon>
        <taxon>Pseudomonadati</taxon>
        <taxon>Spirochaetota</taxon>
        <taxon>Spirochaetia</taxon>
        <taxon>Leptospirales</taxon>
        <taxon>Leptospiraceae</taxon>
        <taxon>Leptospira</taxon>
    </lineage>
</organism>
<accession>A0A2M9YA76</accession>
<evidence type="ECO:0000313" key="3">
    <source>
        <dbReference type="Proteomes" id="UP000231926"/>
    </source>
</evidence>
<reference evidence="2 3" key="1">
    <citation type="submission" date="2017-07" db="EMBL/GenBank/DDBJ databases">
        <title>Leptospira spp. isolated from tropical soils.</title>
        <authorList>
            <person name="Thibeaux R."/>
            <person name="Iraola G."/>
            <person name="Ferres I."/>
            <person name="Bierque E."/>
            <person name="Girault D."/>
            <person name="Soupe-Gilbert M.-E."/>
            <person name="Picardeau M."/>
            <person name="Goarant C."/>
        </authorList>
    </citation>
    <scope>NUCLEOTIDE SEQUENCE [LARGE SCALE GENOMIC DNA]</scope>
    <source>
        <strain evidence="2 3">FH4-C-A2</strain>
    </source>
</reference>
<dbReference type="Proteomes" id="UP000231926">
    <property type="component" value="Unassembled WGS sequence"/>
</dbReference>
<dbReference type="AlphaFoldDB" id="A0A2M9YA76"/>
<proteinExistence type="predicted"/>
<gene>
    <name evidence="2" type="ORF">CH362_14785</name>
</gene>
<dbReference type="EMBL" id="NPDR01000006">
    <property type="protein sequence ID" value="PJZ48465.1"/>
    <property type="molecule type" value="Genomic_DNA"/>
</dbReference>
<dbReference type="InterPro" id="IPR016186">
    <property type="entry name" value="C-type_lectin-like/link_sf"/>
</dbReference>
<dbReference type="Gene3D" id="3.10.100.10">
    <property type="entry name" value="Mannose-Binding Protein A, subunit A"/>
    <property type="match status" value="1"/>
</dbReference>